<protein>
    <submittedName>
        <fullName evidence="1">Uncharacterized protein</fullName>
    </submittedName>
</protein>
<keyword evidence="2" id="KW-1185">Reference proteome</keyword>
<accession>A0ABD0JWJ8</accession>
<dbReference type="AlphaFoldDB" id="A0ABD0JWJ8"/>
<proteinExistence type="predicted"/>
<evidence type="ECO:0000313" key="2">
    <source>
        <dbReference type="Proteomes" id="UP001519460"/>
    </source>
</evidence>
<dbReference type="EMBL" id="JACVVK020000313">
    <property type="protein sequence ID" value="KAK7478975.1"/>
    <property type="molecule type" value="Genomic_DNA"/>
</dbReference>
<organism evidence="1 2">
    <name type="scientific">Batillaria attramentaria</name>
    <dbReference type="NCBI Taxonomy" id="370345"/>
    <lineage>
        <taxon>Eukaryota</taxon>
        <taxon>Metazoa</taxon>
        <taxon>Spiralia</taxon>
        <taxon>Lophotrochozoa</taxon>
        <taxon>Mollusca</taxon>
        <taxon>Gastropoda</taxon>
        <taxon>Caenogastropoda</taxon>
        <taxon>Sorbeoconcha</taxon>
        <taxon>Cerithioidea</taxon>
        <taxon>Batillariidae</taxon>
        <taxon>Batillaria</taxon>
    </lineage>
</organism>
<evidence type="ECO:0000313" key="1">
    <source>
        <dbReference type="EMBL" id="KAK7478975.1"/>
    </source>
</evidence>
<sequence length="82" mass="9098">MSRRTCPTAVVFQFAPEKREERKEKSQSDTGTRSLSVYVSQPQWMSGKCVTRTAVTGSQSCKISCGSLAWVLSSPTILHMKI</sequence>
<gene>
    <name evidence="1" type="ORF">BaRGS_00029736</name>
</gene>
<comment type="caution">
    <text evidence="1">The sequence shown here is derived from an EMBL/GenBank/DDBJ whole genome shotgun (WGS) entry which is preliminary data.</text>
</comment>
<name>A0ABD0JWJ8_9CAEN</name>
<reference evidence="1 2" key="1">
    <citation type="journal article" date="2023" name="Sci. Data">
        <title>Genome assembly of the Korean intertidal mud-creeper Batillaria attramentaria.</title>
        <authorList>
            <person name="Patra A.K."/>
            <person name="Ho P.T."/>
            <person name="Jun S."/>
            <person name="Lee S.J."/>
            <person name="Kim Y."/>
            <person name="Won Y.J."/>
        </authorList>
    </citation>
    <scope>NUCLEOTIDE SEQUENCE [LARGE SCALE GENOMIC DNA]</scope>
    <source>
        <strain evidence="1">Wonlab-2016</strain>
    </source>
</reference>
<dbReference type="Proteomes" id="UP001519460">
    <property type="component" value="Unassembled WGS sequence"/>
</dbReference>